<dbReference type="AlphaFoldDB" id="W6RF53"/>
<dbReference type="KEGG" id="rhl:LPU83_pLPU83a_0066"/>
<dbReference type="EMBL" id="HG916853">
    <property type="protein sequence ID" value="CDM59907.1"/>
    <property type="molecule type" value="Genomic_DNA"/>
</dbReference>
<geneLocation type="plasmid" evidence="1 2">
    <name>pLPU83a</name>
</geneLocation>
<gene>
    <name evidence="1" type="ORF">LPU83_pLPU83a_0066</name>
</gene>
<dbReference type="Proteomes" id="UP000019443">
    <property type="component" value="Plasmid pLPU83a"/>
</dbReference>
<reference evidence="1" key="1">
    <citation type="submission" date="2013-11" db="EMBL/GenBank/DDBJ databases">
        <title>Draft genome sequence of the broad-host-range Rhizobium sp. LPU83 strain, a member of the low-genetic diversity Oregon-like Rhizobium sp. group.</title>
        <authorList>
            <person name="Wibberg D."/>
            <person name="Puehler A."/>
            <person name="Schlueter A."/>
        </authorList>
    </citation>
    <scope>NUCLEOTIDE SEQUENCE [LARGE SCALE GENOMIC DNA]</scope>
    <source>
        <strain evidence="1">LPU83</strain>
        <plasmid evidence="1">pLPU83a</plasmid>
    </source>
</reference>
<name>W6RF53_9HYPH</name>
<proteinExistence type="predicted"/>
<protein>
    <submittedName>
        <fullName evidence="1">Uncharacterized protein</fullName>
    </submittedName>
</protein>
<organism evidence="1 2">
    <name type="scientific">Rhizobium favelukesii</name>
    <dbReference type="NCBI Taxonomy" id="348824"/>
    <lineage>
        <taxon>Bacteria</taxon>
        <taxon>Pseudomonadati</taxon>
        <taxon>Pseudomonadota</taxon>
        <taxon>Alphaproteobacteria</taxon>
        <taxon>Hyphomicrobiales</taxon>
        <taxon>Rhizobiaceae</taxon>
        <taxon>Rhizobium/Agrobacterium group</taxon>
        <taxon>Rhizobium</taxon>
    </lineage>
</organism>
<dbReference type="HOGENOM" id="CLU_2668580_0_0_5"/>
<accession>W6RF53</accession>
<sequence>MRLAVRSPQITDWLSKAPGGAARSLAFRSNLHSASAFPRQTAQPDGKPLNLDKEMFALLAEQFGLEVRTRVYRWR</sequence>
<evidence type="ECO:0000313" key="2">
    <source>
        <dbReference type="Proteomes" id="UP000019443"/>
    </source>
</evidence>
<evidence type="ECO:0000313" key="1">
    <source>
        <dbReference type="EMBL" id="CDM59907.1"/>
    </source>
</evidence>
<keyword evidence="2" id="KW-1185">Reference proteome</keyword>
<keyword evidence="1" id="KW-0614">Plasmid</keyword>